<dbReference type="InterPro" id="IPR051396">
    <property type="entry name" value="Bact_Antivir_Def_Nuclease"/>
</dbReference>
<dbReference type="eggNOG" id="COG4938">
    <property type="taxonomic scope" value="Bacteria"/>
</dbReference>
<reference evidence="4" key="1">
    <citation type="submission" date="2008-04" db="EMBL/GenBank/DDBJ databases">
        <title>Complete sequence of chromosome of Nostoc punctiforme ATCC 29133.</title>
        <authorList>
            <consortium name="US DOE Joint Genome Institute"/>
            <person name="Copeland A."/>
            <person name="Lucas S."/>
            <person name="Lapidus A."/>
            <person name="Glavina del Rio T."/>
            <person name="Dalin E."/>
            <person name="Tice H."/>
            <person name="Pitluck S."/>
            <person name="Chain P."/>
            <person name="Malfatti S."/>
            <person name="Shin M."/>
            <person name="Vergez L."/>
            <person name="Schmutz J."/>
            <person name="Larimer F."/>
            <person name="Land M."/>
            <person name="Hauser L."/>
            <person name="Kyrpides N."/>
            <person name="Kim E."/>
            <person name="Meeks J.C."/>
            <person name="Elhai J."/>
            <person name="Campbell E.L."/>
            <person name="Thiel T."/>
            <person name="Longmire J."/>
            <person name="Potts M."/>
            <person name="Atlas R."/>
        </authorList>
    </citation>
    <scope>NUCLEOTIDE SEQUENCE [LARGE SCALE GENOMIC DNA]</scope>
    <source>
        <strain evidence="4">ATCC 29133 / PCC 73102</strain>
    </source>
</reference>
<evidence type="ECO:0008006" key="5">
    <source>
        <dbReference type="Google" id="ProtNLM"/>
    </source>
</evidence>
<dbReference type="SUPFAM" id="SSF52540">
    <property type="entry name" value="P-loop containing nucleoside triphosphate hydrolases"/>
    <property type="match status" value="1"/>
</dbReference>
<keyword evidence="4" id="KW-1185">Reference proteome</keyword>
<dbReference type="EMBL" id="CP001037">
    <property type="protein sequence ID" value="ACC80575.1"/>
    <property type="molecule type" value="Genomic_DNA"/>
</dbReference>
<sequence length="637" mass="72603">MLTKWTLQYFKSVCAKTTLDMAPLTIFTGANSSGKSTIIQSLLLTAQTLQNPVSSRSVILNGHILRIGAFNDIVSNNDESKNIFIGFELTPNVDERESSITTSMRFDIPRRVEALTSIDCSFSFSATGSEKEREIIQLQPRLEESRLKVNFKLVGSPKEEEVYIRRSKKSIKQRLQEYQLLQKSLHKVEVASLEYEVKKLSDLTKARYRRYYRFHAIGQPVGALLNHFLPGKISIVFDSVEEQSRQLVDFLTIREDEDIWFYRTRGISIEEINSLLNESVQFIIINTLKEASEHIYKTESSSSKSFMNNIINLENDFTIQNLSSCYKLPTAKKRTLAQRLAEKYDNILNAVRANRPIDNRVSYFPLPDISELAVDYIQGFFTRFVKYLGPLRDEPKPVYSLTGTTDSKDIGFRGEHTAAVLDVNRNTKVEYIPSNQLKFGSNETITKADFLPIAVLDWLNYMGVASDVQTLDKGKLGHELKVATTGSLLLHDLTHVGVGVSQVLPILVQSLLAEKGSTLIFEQPELHLHPRVQTRLADFFISMTMLKKQCIVETHSEYLINRLRYQAAASEGEEISKNVLIYFVEKQSGESKYRPVKLNKFGVLEDWPKGFFDENEENARAIIKAAMEKRKNESSKQ</sequence>
<dbReference type="EnsemblBacteria" id="ACC80575">
    <property type="protein sequence ID" value="ACC80575"/>
    <property type="gene ID" value="Npun_F1922"/>
</dbReference>
<dbReference type="PANTHER" id="PTHR43581">
    <property type="entry name" value="ATP/GTP PHOSPHATASE"/>
    <property type="match status" value="1"/>
</dbReference>
<dbReference type="Proteomes" id="UP000001191">
    <property type="component" value="Chromosome"/>
</dbReference>
<dbReference type="Pfam" id="PF12476">
    <property type="entry name" value="DUF3696"/>
    <property type="match status" value="1"/>
</dbReference>
<dbReference type="STRING" id="63737.Npun_F1922"/>
<feature type="domain" description="Endonuclease GajA/Old nuclease/RecF-like AAA" evidence="2">
    <location>
        <begin position="493"/>
        <end position="560"/>
    </location>
</feature>
<dbReference type="InterPro" id="IPR041685">
    <property type="entry name" value="AAA_GajA/Old/RecF-like"/>
</dbReference>
<dbReference type="PANTHER" id="PTHR43581:SF2">
    <property type="entry name" value="EXCINUCLEASE ATPASE SUBUNIT"/>
    <property type="match status" value="1"/>
</dbReference>
<evidence type="ECO:0000313" key="4">
    <source>
        <dbReference type="Proteomes" id="UP000001191"/>
    </source>
</evidence>
<protein>
    <recommendedName>
        <fullName evidence="5">AAA domain-containing protein</fullName>
    </recommendedName>
</protein>
<evidence type="ECO:0000259" key="1">
    <source>
        <dbReference type="Pfam" id="PF12476"/>
    </source>
</evidence>
<dbReference type="KEGG" id="npu:Npun_F1922"/>
<evidence type="ECO:0000259" key="2">
    <source>
        <dbReference type="Pfam" id="PF13175"/>
    </source>
</evidence>
<proteinExistence type="predicted"/>
<feature type="domain" description="Endonuclease GajA/Old nuclease/RecF-like AAA" evidence="2">
    <location>
        <begin position="2"/>
        <end position="353"/>
    </location>
</feature>
<dbReference type="Pfam" id="PF13175">
    <property type="entry name" value="AAA_15"/>
    <property type="match status" value="2"/>
</dbReference>
<dbReference type="HOGENOM" id="CLU_032548_1_1_3"/>
<feature type="domain" description="DUF3696" evidence="1">
    <location>
        <begin position="577"/>
        <end position="618"/>
    </location>
</feature>
<dbReference type="InterPro" id="IPR022532">
    <property type="entry name" value="DUF3696"/>
</dbReference>
<organism evidence="3 4">
    <name type="scientific">Nostoc punctiforme (strain ATCC 29133 / PCC 73102)</name>
    <dbReference type="NCBI Taxonomy" id="63737"/>
    <lineage>
        <taxon>Bacteria</taxon>
        <taxon>Bacillati</taxon>
        <taxon>Cyanobacteriota</taxon>
        <taxon>Cyanophyceae</taxon>
        <taxon>Nostocales</taxon>
        <taxon>Nostocaceae</taxon>
        <taxon>Nostoc</taxon>
    </lineage>
</organism>
<dbReference type="AlphaFoldDB" id="B2J3V4"/>
<reference evidence="3 4" key="2">
    <citation type="journal article" date="2013" name="Plant Physiol.">
        <title>A Nostoc punctiforme Sugar Transporter Necessary to Establish a Cyanobacterium-Plant Symbiosis.</title>
        <authorList>
            <person name="Ekman M."/>
            <person name="Picossi S."/>
            <person name="Campbell E.L."/>
            <person name="Meeks J.C."/>
            <person name="Flores E."/>
        </authorList>
    </citation>
    <scope>NUCLEOTIDE SEQUENCE [LARGE SCALE GENOMIC DNA]</scope>
    <source>
        <strain evidence="4">ATCC 29133 / PCC 73102</strain>
    </source>
</reference>
<gene>
    <name evidence="3" type="ordered locus">Npun_F1922</name>
</gene>
<name>B2J3V4_NOSP7</name>
<evidence type="ECO:0000313" key="3">
    <source>
        <dbReference type="EMBL" id="ACC80575.1"/>
    </source>
</evidence>
<dbReference type="OrthoDB" id="308933at2"/>
<dbReference type="InterPro" id="IPR027417">
    <property type="entry name" value="P-loop_NTPase"/>
</dbReference>
<accession>B2J3V4</accession>
<dbReference type="Gene3D" id="3.40.50.300">
    <property type="entry name" value="P-loop containing nucleotide triphosphate hydrolases"/>
    <property type="match status" value="1"/>
</dbReference>